<keyword evidence="2" id="KW-1185">Reference proteome</keyword>
<protein>
    <submittedName>
        <fullName evidence="1">BnaC04g13860D protein</fullName>
    </submittedName>
</protein>
<proteinExistence type="predicted"/>
<evidence type="ECO:0000313" key="2">
    <source>
        <dbReference type="Proteomes" id="UP000028999"/>
    </source>
</evidence>
<reference evidence="1 2" key="1">
    <citation type="journal article" date="2014" name="Science">
        <title>Plant genetics. Early allopolyploid evolution in the post-Neolithic Brassica napus oilseed genome.</title>
        <authorList>
            <person name="Chalhoub B."/>
            <person name="Denoeud F."/>
            <person name="Liu S."/>
            <person name="Parkin I.A."/>
            <person name="Tang H."/>
            <person name="Wang X."/>
            <person name="Chiquet J."/>
            <person name="Belcram H."/>
            <person name="Tong C."/>
            <person name="Samans B."/>
            <person name="Correa M."/>
            <person name="Da Silva C."/>
            <person name="Just J."/>
            <person name="Falentin C."/>
            <person name="Koh C.S."/>
            <person name="Le Clainche I."/>
            <person name="Bernard M."/>
            <person name="Bento P."/>
            <person name="Noel B."/>
            <person name="Labadie K."/>
            <person name="Alberti A."/>
            <person name="Charles M."/>
            <person name="Arnaud D."/>
            <person name="Guo H."/>
            <person name="Daviaud C."/>
            <person name="Alamery S."/>
            <person name="Jabbari K."/>
            <person name="Zhao M."/>
            <person name="Edger P.P."/>
            <person name="Chelaifa H."/>
            <person name="Tack D."/>
            <person name="Lassalle G."/>
            <person name="Mestiri I."/>
            <person name="Schnel N."/>
            <person name="Le Paslier M.C."/>
            <person name="Fan G."/>
            <person name="Renault V."/>
            <person name="Bayer P.E."/>
            <person name="Golicz A.A."/>
            <person name="Manoli S."/>
            <person name="Lee T.H."/>
            <person name="Thi V.H."/>
            <person name="Chalabi S."/>
            <person name="Hu Q."/>
            <person name="Fan C."/>
            <person name="Tollenaere R."/>
            <person name="Lu Y."/>
            <person name="Battail C."/>
            <person name="Shen J."/>
            <person name="Sidebottom C.H."/>
            <person name="Wang X."/>
            <person name="Canaguier A."/>
            <person name="Chauveau A."/>
            <person name="Berard A."/>
            <person name="Deniot G."/>
            <person name="Guan M."/>
            <person name="Liu Z."/>
            <person name="Sun F."/>
            <person name="Lim Y.P."/>
            <person name="Lyons E."/>
            <person name="Town C.D."/>
            <person name="Bancroft I."/>
            <person name="Wang X."/>
            <person name="Meng J."/>
            <person name="Ma J."/>
            <person name="Pires J.C."/>
            <person name="King G.J."/>
            <person name="Brunel D."/>
            <person name="Delourme R."/>
            <person name="Renard M."/>
            <person name="Aury J.M."/>
            <person name="Adams K.L."/>
            <person name="Batley J."/>
            <person name="Snowdon R.J."/>
            <person name="Tost J."/>
            <person name="Edwards D."/>
            <person name="Zhou Y."/>
            <person name="Hua W."/>
            <person name="Sharpe A.G."/>
            <person name="Paterson A.H."/>
            <person name="Guan C."/>
            <person name="Wincker P."/>
        </authorList>
    </citation>
    <scope>NUCLEOTIDE SEQUENCE [LARGE SCALE GENOMIC DNA]</scope>
    <source>
        <strain evidence="2">cv. Darmor-bzh</strain>
    </source>
</reference>
<evidence type="ECO:0000313" key="1">
    <source>
        <dbReference type="EMBL" id="CDY47129.1"/>
    </source>
</evidence>
<gene>
    <name evidence="1" type="primary">BnaC04g13860D</name>
    <name evidence="1" type="ORF">GSBRNA2T00086776001</name>
</gene>
<sequence length="214" mass="24318">MDNWTSLEPLLDLTAGQGPATTGLPLNAVVADAIIEGAWWIERSRSRNPVISLIKQCLPDPIPISQGNNDDQYLWKHLFYNFPYASAVWSLFMTKLHLSPPVAFEDGVRWLKDPTRDMQVNFLVKLIFQASVYSIWKERNSRIHSAPIRPPDALIQDIRNTIDYLVVEGIYTLPKLRNRGCRKAETQSFPRRRGILPVLRSVGYIKAAYLVTGG</sequence>
<dbReference type="Proteomes" id="UP000028999">
    <property type="component" value="Unassembled WGS sequence"/>
</dbReference>
<organism evidence="1 2">
    <name type="scientific">Brassica napus</name>
    <name type="common">Rape</name>
    <dbReference type="NCBI Taxonomy" id="3708"/>
    <lineage>
        <taxon>Eukaryota</taxon>
        <taxon>Viridiplantae</taxon>
        <taxon>Streptophyta</taxon>
        <taxon>Embryophyta</taxon>
        <taxon>Tracheophyta</taxon>
        <taxon>Spermatophyta</taxon>
        <taxon>Magnoliopsida</taxon>
        <taxon>eudicotyledons</taxon>
        <taxon>Gunneridae</taxon>
        <taxon>Pentapetalae</taxon>
        <taxon>rosids</taxon>
        <taxon>malvids</taxon>
        <taxon>Brassicales</taxon>
        <taxon>Brassicaceae</taxon>
        <taxon>Brassiceae</taxon>
        <taxon>Brassica</taxon>
    </lineage>
</organism>
<dbReference type="PaxDb" id="3708-A0A078ICS1"/>
<dbReference type="EMBL" id="LK032698">
    <property type="protein sequence ID" value="CDY47129.1"/>
    <property type="molecule type" value="Genomic_DNA"/>
</dbReference>
<accession>A0A078ICS1</accession>
<name>A0A078ICS1_BRANA</name>
<dbReference type="Gramene" id="CDY47129">
    <property type="protein sequence ID" value="CDY47129"/>
    <property type="gene ID" value="GSBRNA2T00086776001"/>
</dbReference>
<dbReference type="AlphaFoldDB" id="A0A078ICS1"/>